<feature type="transmembrane region" description="Helical" evidence="2">
    <location>
        <begin position="219"/>
        <end position="242"/>
    </location>
</feature>
<comment type="caution">
    <text evidence="4">The sequence shown here is derived from an EMBL/GenBank/DDBJ whole genome shotgun (WGS) entry which is preliminary data.</text>
</comment>
<evidence type="ECO:0000313" key="4">
    <source>
        <dbReference type="EMBL" id="KAJ8472576.1"/>
    </source>
</evidence>
<feature type="compositionally biased region" description="Low complexity" evidence="1">
    <location>
        <begin position="372"/>
        <end position="381"/>
    </location>
</feature>
<feature type="region of interest" description="Disordered" evidence="1">
    <location>
        <begin position="361"/>
        <end position="381"/>
    </location>
</feature>
<keyword evidence="3" id="KW-0732">Signal</keyword>
<proteinExistence type="predicted"/>
<evidence type="ECO:0000256" key="1">
    <source>
        <dbReference type="SAM" id="MobiDB-lite"/>
    </source>
</evidence>
<gene>
    <name evidence="4" type="ORF">ONZ51_g8415</name>
</gene>
<dbReference type="AlphaFoldDB" id="A0AAD7X995"/>
<protein>
    <submittedName>
        <fullName evidence="4">Uncharacterized protein</fullName>
    </submittedName>
</protein>
<feature type="compositionally biased region" description="Basic and acidic residues" evidence="1">
    <location>
        <begin position="303"/>
        <end position="321"/>
    </location>
</feature>
<keyword evidence="5" id="KW-1185">Reference proteome</keyword>
<keyword evidence="2" id="KW-1133">Transmembrane helix</keyword>
<evidence type="ECO:0000256" key="3">
    <source>
        <dbReference type="SAM" id="SignalP"/>
    </source>
</evidence>
<evidence type="ECO:0000313" key="5">
    <source>
        <dbReference type="Proteomes" id="UP001215151"/>
    </source>
</evidence>
<evidence type="ECO:0000256" key="2">
    <source>
        <dbReference type="SAM" id="Phobius"/>
    </source>
</evidence>
<keyword evidence="2" id="KW-0472">Membrane</keyword>
<sequence>MHLALILCTTLLIVWHVPVSLGASAVIDDSDQRIQYTGSWISHAALNKSQYWDGTVTHSDESGATAEITFNGSSVSVRGAYAPVGTFNMSSRYTLDKHDPPVQFDPPDAVTHEAFSVYFYESKSIPYGQHVLLIENLGEQFWLDSIVVGIPNNVSNATEATQTQAPKQSTQSPTAITATLSGTTLSTFTSDISPSTSTGDTAEASANAVTRSSVVIPGVAAGAAVGGTLVLVAILSGGLMWWRRRCRDERKLGREEAPTAATALTPYVFSRPTDSRGGIIPRMAKGGSVLRPLEVARGLPSEGRTHTYNDALPSHEPRESGNFEPKGYTLASEKPGKFISGIYEPSPEYLATSTYPPLDGLDHHQDVERGSTSRPRSSTTIAARRRSLDGGLRIVGSPGTVQSLPVTEVVSPASTLPPIYDLYQ</sequence>
<feature type="chain" id="PRO_5042113086" evidence="3">
    <location>
        <begin position="23"/>
        <end position="424"/>
    </location>
</feature>
<keyword evidence="2" id="KW-0812">Transmembrane</keyword>
<accession>A0AAD7X995</accession>
<dbReference type="EMBL" id="JAPEVG010000254">
    <property type="protein sequence ID" value="KAJ8472576.1"/>
    <property type="molecule type" value="Genomic_DNA"/>
</dbReference>
<dbReference type="Proteomes" id="UP001215151">
    <property type="component" value="Unassembled WGS sequence"/>
</dbReference>
<dbReference type="Gene3D" id="2.60.120.260">
    <property type="entry name" value="Galactose-binding domain-like"/>
    <property type="match status" value="1"/>
</dbReference>
<name>A0AAD7X995_9APHY</name>
<feature type="region of interest" description="Disordered" evidence="1">
    <location>
        <begin position="300"/>
        <end position="324"/>
    </location>
</feature>
<reference evidence="4" key="1">
    <citation type="submission" date="2022-11" db="EMBL/GenBank/DDBJ databases">
        <title>Genome Sequence of Cubamyces cubensis.</title>
        <authorList>
            <person name="Buettner E."/>
        </authorList>
    </citation>
    <scope>NUCLEOTIDE SEQUENCE</scope>
    <source>
        <strain evidence="4">MPL-01</strain>
    </source>
</reference>
<feature type="signal peptide" evidence="3">
    <location>
        <begin position="1"/>
        <end position="22"/>
    </location>
</feature>
<organism evidence="4 5">
    <name type="scientific">Trametes cubensis</name>
    <dbReference type="NCBI Taxonomy" id="1111947"/>
    <lineage>
        <taxon>Eukaryota</taxon>
        <taxon>Fungi</taxon>
        <taxon>Dikarya</taxon>
        <taxon>Basidiomycota</taxon>
        <taxon>Agaricomycotina</taxon>
        <taxon>Agaricomycetes</taxon>
        <taxon>Polyporales</taxon>
        <taxon>Polyporaceae</taxon>
        <taxon>Trametes</taxon>
    </lineage>
</organism>
<feature type="compositionally biased region" description="Basic and acidic residues" evidence="1">
    <location>
        <begin position="361"/>
        <end position="371"/>
    </location>
</feature>